<evidence type="ECO:0000256" key="5">
    <source>
        <dbReference type="ARBA" id="ARBA00040742"/>
    </source>
</evidence>
<dbReference type="FunFam" id="1.10.287.4070:FF:000002">
    <property type="entry name" value="Nucleolar protein 56"/>
    <property type="match status" value="1"/>
</dbReference>
<dbReference type="Pfam" id="PF08156">
    <property type="entry name" value="NOP5NT"/>
    <property type="match status" value="1"/>
</dbReference>
<dbReference type="InterPro" id="IPR042239">
    <property type="entry name" value="Nop_C"/>
</dbReference>
<dbReference type="InterPro" id="IPR012976">
    <property type="entry name" value="NOSIC"/>
</dbReference>
<evidence type="ECO:0000256" key="1">
    <source>
        <dbReference type="ARBA" id="ARBA00004604"/>
    </source>
</evidence>
<feature type="compositionally biased region" description="Acidic residues" evidence="7">
    <location>
        <begin position="470"/>
        <end position="479"/>
    </location>
</feature>
<dbReference type="Gene3D" id="1.10.246.90">
    <property type="entry name" value="Nop domain"/>
    <property type="match status" value="1"/>
</dbReference>
<comment type="similarity">
    <text evidence="2">Belongs to the NOP5/NOP56 family.</text>
</comment>
<feature type="compositionally biased region" description="Basic residues" evidence="7">
    <location>
        <begin position="517"/>
        <end position="533"/>
    </location>
</feature>
<proteinExistence type="inferred from homology"/>
<evidence type="ECO:0000256" key="4">
    <source>
        <dbReference type="ARBA" id="ARBA00023242"/>
    </source>
</evidence>
<evidence type="ECO:0000256" key="3">
    <source>
        <dbReference type="ARBA" id="ARBA00022517"/>
    </source>
</evidence>
<keyword evidence="10" id="KW-1185">Reference proteome</keyword>
<dbReference type="Gene3D" id="1.10.287.4070">
    <property type="match status" value="1"/>
</dbReference>
<dbReference type="InterPro" id="IPR036070">
    <property type="entry name" value="Nop_dom_sf"/>
</dbReference>
<dbReference type="PANTHER" id="PTHR10894">
    <property type="entry name" value="NUCLEOLAR PROTEIN 5 NUCLEOLAR PROTEIN NOP5 NOP58"/>
    <property type="match status" value="1"/>
</dbReference>
<feature type="region of interest" description="Disordered" evidence="7">
    <location>
        <begin position="432"/>
        <end position="533"/>
    </location>
</feature>
<dbReference type="GO" id="GO:0042254">
    <property type="term" value="P:ribosome biogenesis"/>
    <property type="evidence" value="ECO:0007669"/>
    <property type="project" value="UniProtKB-KW"/>
</dbReference>
<accession>A0A5C3LNW9</accession>
<dbReference type="SMART" id="SM00931">
    <property type="entry name" value="NOSIC"/>
    <property type="match status" value="1"/>
</dbReference>
<dbReference type="PROSITE" id="PS51358">
    <property type="entry name" value="NOP"/>
    <property type="match status" value="1"/>
</dbReference>
<evidence type="ECO:0000313" key="9">
    <source>
        <dbReference type="EMBL" id="TFK34754.1"/>
    </source>
</evidence>
<reference evidence="9 10" key="1">
    <citation type="journal article" date="2019" name="Nat. Ecol. Evol.">
        <title>Megaphylogeny resolves global patterns of mushroom evolution.</title>
        <authorList>
            <person name="Varga T."/>
            <person name="Krizsan K."/>
            <person name="Foldi C."/>
            <person name="Dima B."/>
            <person name="Sanchez-Garcia M."/>
            <person name="Sanchez-Ramirez S."/>
            <person name="Szollosi G.J."/>
            <person name="Szarkandi J.G."/>
            <person name="Papp V."/>
            <person name="Albert L."/>
            <person name="Andreopoulos W."/>
            <person name="Angelini C."/>
            <person name="Antonin V."/>
            <person name="Barry K.W."/>
            <person name="Bougher N.L."/>
            <person name="Buchanan P."/>
            <person name="Buyck B."/>
            <person name="Bense V."/>
            <person name="Catcheside P."/>
            <person name="Chovatia M."/>
            <person name="Cooper J."/>
            <person name="Damon W."/>
            <person name="Desjardin D."/>
            <person name="Finy P."/>
            <person name="Geml J."/>
            <person name="Haridas S."/>
            <person name="Hughes K."/>
            <person name="Justo A."/>
            <person name="Karasinski D."/>
            <person name="Kautmanova I."/>
            <person name="Kiss B."/>
            <person name="Kocsube S."/>
            <person name="Kotiranta H."/>
            <person name="LaButti K.M."/>
            <person name="Lechner B.E."/>
            <person name="Liimatainen K."/>
            <person name="Lipzen A."/>
            <person name="Lukacs Z."/>
            <person name="Mihaltcheva S."/>
            <person name="Morgado L.N."/>
            <person name="Niskanen T."/>
            <person name="Noordeloos M.E."/>
            <person name="Ohm R.A."/>
            <person name="Ortiz-Santana B."/>
            <person name="Ovrebo C."/>
            <person name="Racz N."/>
            <person name="Riley R."/>
            <person name="Savchenko A."/>
            <person name="Shiryaev A."/>
            <person name="Soop K."/>
            <person name="Spirin V."/>
            <person name="Szebenyi C."/>
            <person name="Tomsovsky M."/>
            <person name="Tulloss R.E."/>
            <person name="Uehling J."/>
            <person name="Grigoriev I.V."/>
            <person name="Vagvolgyi C."/>
            <person name="Papp T."/>
            <person name="Martin F.M."/>
            <person name="Miettinen O."/>
            <person name="Hibbett D.S."/>
            <person name="Nagy L.G."/>
        </authorList>
    </citation>
    <scope>NUCLEOTIDE SEQUENCE [LARGE SCALE GENOMIC DNA]</scope>
    <source>
        <strain evidence="9 10">CBS 166.37</strain>
    </source>
</reference>
<evidence type="ECO:0000259" key="8">
    <source>
        <dbReference type="PROSITE" id="PS51358"/>
    </source>
</evidence>
<dbReference type="GO" id="GO:0030515">
    <property type="term" value="F:snoRNA binding"/>
    <property type="evidence" value="ECO:0007669"/>
    <property type="project" value="InterPro"/>
</dbReference>
<dbReference type="OrthoDB" id="6780543at2759"/>
<dbReference type="Pfam" id="PF01798">
    <property type="entry name" value="Nop"/>
    <property type="match status" value="1"/>
</dbReference>
<evidence type="ECO:0000256" key="7">
    <source>
        <dbReference type="SAM" id="MobiDB-lite"/>
    </source>
</evidence>
<dbReference type="SUPFAM" id="SSF89124">
    <property type="entry name" value="Nop domain"/>
    <property type="match status" value="1"/>
</dbReference>
<evidence type="ECO:0000256" key="2">
    <source>
        <dbReference type="ARBA" id="ARBA00009211"/>
    </source>
</evidence>
<feature type="compositionally biased region" description="Acidic residues" evidence="7">
    <location>
        <begin position="432"/>
        <end position="446"/>
    </location>
</feature>
<protein>
    <recommendedName>
        <fullName evidence="5">Nucleolar protein 56</fullName>
    </recommendedName>
</protein>
<dbReference type="GO" id="GO:0031428">
    <property type="term" value="C:box C/D methylation guide snoRNP complex"/>
    <property type="evidence" value="ECO:0007669"/>
    <property type="project" value="InterPro"/>
</dbReference>
<gene>
    <name evidence="9" type="ORF">BDQ12DRAFT_669145</name>
</gene>
<sequence length="533" mass="59094">MVTHALFESASGYAIFEVKLIEEIGSKTAVAQESIKDLGKFGKMVSLQSFIPFKSAAQALENINDVSEGVLNDYLKDLLELNLVKPSKKSSVVLAVADANLGSAIRDTLDIKADASETAQDIIRGIRLHASKLLKGLETDDLKKAQLGLGHSYSRAKLKFNVNRIDNMIIQAIALLDQLDKDVNLFSMRIREWYGYHFPELVRLVPDNYLYARVAQFIGDKDVLDEEKLPDLATILADDNTLAQNILDAARGSMGSSLSEIDMLNINAFATRVVSIAEYRKSLVDYLVEKMNLVAPSLTALLGERIGARLISHAGSLTNLSKYPASTVQILGAEKALFRALKTKGNTPKYGLLYHSTFIGRAGPKHKGRISRFLANKCSIASRIDCYSDNPTSKFGDALRAQVEERLNFFETGAAPSKNADAMRKVLADLALEDDEDEDDDVDMEDGPVLTTLEPSPKKEKKRKRKSDAMDVDEDEEEEQTSKKVKLSKEEKKALKKAKKELKKAEAVDDDDESSKKDKKGKKEKKDKKKSKE</sequence>
<name>A0A5C3LNW9_9AGAR</name>
<dbReference type="InterPro" id="IPR012974">
    <property type="entry name" value="NOP58/56_N"/>
</dbReference>
<comment type="subcellular location">
    <subcellularLocation>
        <location evidence="1">Nucleus</location>
        <location evidence="1">Nucleolus</location>
    </subcellularLocation>
</comment>
<evidence type="ECO:0000256" key="6">
    <source>
        <dbReference type="ARBA" id="ARBA00056216"/>
    </source>
</evidence>
<dbReference type="STRING" id="68775.A0A5C3LNW9"/>
<dbReference type="Proteomes" id="UP000308652">
    <property type="component" value="Unassembled WGS sequence"/>
</dbReference>
<evidence type="ECO:0000313" key="10">
    <source>
        <dbReference type="Proteomes" id="UP000308652"/>
    </source>
</evidence>
<keyword evidence="4" id="KW-0539">Nucleus</keyword>
<dbReference type="InterPro" id="IPR002687">
    <property type="entry name" value="Nop_dom"/>
</dbReference>
<organism evidence="9 10">
    <name type="scientific">Crucibulum laeve</name>
    <dbReference type="NCBI Taxonomy" id="68775"/>
    <lineage>
        <taxon>Eukaryota</taxon>
        <taxon>Fungi</taxon>
        <taxon>Dikarya</taxon>
        <taxon>Basidiomycota</taxon>
        <taxon>Agaricomycotina</taxon>
        <taxon>Agaricomycetes</taxon>
        <taxon>Agaricomycetidae</taxon>
        <taxon>Agaricales</taxon>
        <taxon>Agaricineae</taxon>
        <taxon>Nidulariaceae</taxon>
        <taxon>Crucibulum</taxon>
    </lineage>
</organism>
<feature type="domain" description="Nop" evidence="8">
    <location>
        <begin position="294"/>
        <end position="412"/>
    </location>
</feature>
<dbReference type="PANTHER" id="PTHR10894:SF0">
    <property type="entry name" value="NUCLEOLAR PROTEIN 56"/>
    <property type="match status" value="1"/>
</dbReference>
<dbReference type="AlphaFoldDB" id="A0A5C3LNW9"/>
<dbReference type="GO" id="GO:0032040">
    <property type="term" value="C:small-subunit processome"/>
    <property type="evidence" value="ECO:0007669"/>
    <property type="project" value="InterPro"/>
</dbReference>
<dbReference type="FunFam" id="1.10.246.90:FF:000001">
    <property type="entry name" value="Nucleolar protein 56"/>
    <property type="match status" value="1"/>
</dbReference>
<dbReference type="EMBL" id="ML213628">
    <property type="protein sequence ID" value="TFK34754.1"/>
    <property type="molecule type" value="Genomic_DNA"/>
</dbReference>
<dbReference type="InterPro" id="IPR045056">
    <property type="entry name" value="Nop56/Nop58"/>
</dbReference>
<keyword evidence="3" id="KW-0690">Ribosome biogenesis</keyword>
<comment type="function">
    <text evidence="6">Required for 60S ribosomal subunit synthesis.</text>
</comment>